<evidence type="ECO:0000313" key="5">
    <source>
        <dbReference type="EMBL" id="CAE6418634.1"/>
    </source>
</evidence>
<keyword evidence="2" id="KW-0677">Repeat</keyword>
<dbReference type="PANTHER" id="PTHR22847:SF637">
    <property type="entry name" value="WD REPEAT DOMAIN 5B"/>
    <property type="match status" value="1"/>
</dbReference>
<protein>
    <recommendedName>
        <fullName evidence="4">Protein kinase domain-containing protein</fullName>
    </recommendedName>
</protein>
<dbReference type="PROSITE" id="PS50294">
    <property type="entry name" value="WD_REPEATS_REGION"/>
    <property type="match status" value="7"/>
</dbReference>
<dbReference type="GO" id="GO:0005524">
    <property type="term" value="F:ATP binding"/>
    <property type="evidence" value="ECO:0007669"/>
    <property type="project" value="InterPro"/>
</dbReference>
<dbReference type="Gene3D" id="2.130.10.10">
    <property type="entry name" value="YVTN repeat-like/Quinoprotein amine dehydrogenase"/>
    <property type="match status" value="4"/>
</dbReference>
<dbReference type="SUPFAM" id="SSF50978">
    <property type="entry name" value="WD40 repeat-like"/>
    <property type="match status" value="1"/>
</dbReference>
<evidence type="ECO:0000313" key="6">
    <source>
        <dbReference type="Proteomes" id="UP000663831"/>
    </source>
</evidence>
<sequence>MSPGSDFHIHHFCQGHKNVVYSVAFSPDGKSVASGSMDRTVRIWDAHNTSSNGVRFEGHSHGVSSVSYSSNGDLIVSGSRDQTLRLWDTNSGQQVNEPLRGHVGDVSSVAFSPGGKSIASGSKDNSVRLWGVRDTLKSGAFTGHYGQVHSVGFSPDGAYIASGSDDTTIRVWDAERGKTILGPLRGHTNAVRSVQYSPDGSQIASGSSDYTIRLWDTRSGKLTAQPYEGHMGLVCSVAFSPGGLLVSGSYDKTIRVWDLRTGALAMDPIEGHTGYVYSVACSPSGKRIVSGSSDGKVMVWSILGGSSDLNHETEALLGGQDDPPKAESTVRVSRHMTIQDMFKLLLQHGCVDLSSQMDYRLDSHFVVNGGGFGDIWVGRFHSGVKVAIKVWRASMMEQCDDKALKRAAREVYYWSRMKHQHVHQLLGVVVFKENCLGMVSEWMENGNLREYMLRKQDLDRYEIVSIILLGYWGTAYPSDSVYQSHRAWHTCTNATLYTATSKRQVTGVTSSLADWLLFSAQLNVLISSEGIVKLADFGSSTLSGASLGFSDTSNPQTGTTRWTAPELLLEEATKSKESDVYALGMTMLNTQEVITGEVPYPKCKTDPQVITQVIRGAQPSRPKELDDNNRDNQMWDLLVSCWDREPVARPSAEQVLESV</sequence>
<evidence type="ECO:0000256" key="2">
    <source>
        <dbReference type="ARBA" id="ARBA00022737"/>
    </source>
</evidence>
<feature type="repeat" description="WD" evidence="3">
    <location>
        <begin position="13"/>
        <end position="54"/>
    </location>
</feature>
<evidence type="ECO:0000256" key="3">
    <source>
        <dbReference type="PROSITE-ProRule" id="PRU00221"/>
    </source>
</evidence>
<dbReference type="PROSITE" id="PS00678">
    <property type="entry name" value="WD_REPEATS_1"/>
    <property type="match status" value="4"/>
</dbReference>
<feature type="repeat" description="WD" evidence="3">
    <location>
        <begin position="184"/>
        <end position="225"/>
    </location>
</feature>
<dbReference type="GO" id="GO:0004672">
    <property type="term" value="F:protein kinase activity"/>
    <property type="evidence" value="ECO:0007669"/>
    <property type="project" value="InterPro"/>
</dbReference>
<feature type="repeat" description="WD" evidence="3">
    <location>
        <begin position="141"/>
        <end position="182"/>
    </location>
</feature>
<feature type="repeat" description="WD" evidence="3">
    <location>
        <begin position="99"/>
        <end position="133"/>
    </location>
</feature>
<comment type="caution">
    <text evidence="5">The sequence shown here is derived from an EMBL/GenBank/DDBJ whole genome shotgun (WGS) entry which is preliminary data.</text>
</comment>
<dbReference type="GO" id="GO:1990234">
    <property type="term" value="C:transferase complex"/>
    <property type="evidence" value="ECO:0007669"/>
    <property type="project" value="UniProtKB-ARBA"/>
</dbReference>
<dbReference type="Pfam" id="PF07714">
    <property type="entry name" value="PK_Tyr_Ser-Thr"/>
    <property type="match status" value="1"/>
</dbReference>
<evidence type="ECO:0000256" key="1">
    <source>
        <dbReference type="ARBA" id="ARBA00022574"/>
    </source>
</evidence>
<feature type="domain" description="Protein kinase" evidence="4">
    <location>
        <begin position="361"/>
        <end position="659"/>
    </location>
</feature>
<feature type="repeat" description="WD" evidence="3">
    <location>
        <begin position="56"/>
        <end position="97"/>
    </location>
</feature>
<dbReference type="PRINTS" id="PR00320">
    <property type="entry name" value="GPROTEINBRPT"/>
</dbReference>
<dbReference type="InterPro" id="IPR019775">
    <property type="entry name" value="WD40_repeat_CS"/>
</dbReference>
<gene>
    <name evidence="5" type="ORF">RDB_LOCUS29930</name>
</gene>
<feature type="repeat" description="WD" evidence="3">
    <location>
        <begin position="227"/>
        <end position="267"/>
    </location>
</feature>
<name>A0A8H3AAH8_9AGAM</name>
<dbReference type="PROSITE" id="PS50011">
    <property type="entry name" value="PROTEIN_KINASE_DOM"/>
    <property type="match status" value="1"/>
</dbReference>
<dbReference type="PANTHER" id="PTHR22847">
    <property type="entry name" value="WD40 REPEAT PROTEIN"/>
    <property type="match status" value="1"/>
</dbReference>
<dbReference type="InterPro" id="IPR000719">
    <property type="entry name" value="Prot_kinase_dom"/>
</dbReference>
<reference evidence="5" key="1">
    <citation type="submission" date="2021-01" db="EMBL/GenBank/DDBJ databases">
        <authorList>
            <person name="Kaushik A."/>
        </authorList>
    </citation>
    <scope>NUCLEOTIDE SEQUENCE</scope>
    <source>
        <strain evidence="5">AG3-1AP</strain>
    </source>
</reference>
<evidence type="ECO:0000259" key="4">
    <source>
        <dbReference type="PROSITE" id="PS50011"/>
    </source>
</evidence>
<dbReference type="CDD" id="cd00200">
    <property type="entry name" value="WD40"/>
    <property type="match status" value="1"/>
</dbReference>
<dbReference type="InterPro" id="IPR001680">
    <property type="entry name" value="WD40_rpt"/>
</dbReference>
<dbReference type="Pfam" id="PF00400">
    <property type="entry name" value="WD40"/>
    <property type="match status" value="7"/>
</dbReference>
<dbReference type="InterPro" id="IPR015943">
    <property type="entry name" value="WD40/YVTN_repeat-like_dom_sf"/>
</dbReference>
<dbReference type="AlphaFoldDB" id="A0A8H3AAH8"/>
<feature type="repeat" description="WD" evidence="3">
    <location>
        <begin position="269"/>
        <end position="302"/>
    </location>
</feature>
<dbReference type="InterPro" id="IPR011009">
    <property type="entry name" value="Kinase-like_dom_sf"/>
</dbReference>
<dbReference type="EMBL" id="CAJMWV010000872">
    <property type="protein sequence ID" value="CAE6418634.1"/>
    <property type="molecule type" value="Genomic_DNA"/>
</dbReference>
<dbReference type="PROSITE" id="PS50082">
    <property type="entry name" value="WD_REPEATS_2"/>
    <property type="match status" value="7"/>
</dbReference>
<organism evidence="5 6">
    <name type="scientific">Rhizoctonia solani</name>
    <dbReference type="NCBI Taxonomy" id="456999"/>
    <lineage>
        <taxon>Eukaryota</taxon>
        <taxon>Fungi</taxon>
        <taxon>Dikarya</taxon>
        <taxon>Basidiomycota</taxon>
        <taxon>Agaricomycotina</taxon>
        <taxon>Agaricomycetes</taxon>
        <taxon>Cantharellales</taxon>
        <taxon>Ceratobasidiaceae</taxon>
        <taxon>Rhizoctonia</taxon>
    </lineage>
</organism>
<dbReference type="Gene3D" id="1.10.510.10">
    <property type="entry name" value="Transferase(Phosphotransferase) domain 1"/>
    <property type="match status" value="2"/>
</dbReference>
<proteinExistence type="predicted"/>
<dbReference type="InterPro" id="IPR020472">
    <property type="entry name" value="WD40_PAC1"/>
</dbReference>
<dbReference type="InterPro" id="IPR001245">
    <property type="entry name" value="Ser-Thr/Tyr_kinase_cat_dom"/>
</dbReference>
<keyword evidence="1 3" id="KW-0853">WD repeat</keyword>
<dbReference type="Proteomes" id="UP000663831">
    <property type="component" value="Unassembled WGS sequence"/>
</dbReference>
<dbReference type="SUPFAM" id="SSF56112">
    <property type="entry name" value="Protein kinase-like (PK-like)"/>
    <property type="match status" value="1"/>
</dbReference>
<dbReference type="SMART" id="SM00320">
    <property type="entry name" value="WD40"/>
    <property type="match status" value="7"/>
</dbReference>
<dbReference type="InterPro" id="IPR036322">
    <property type="entry name" value="WD40_repeat_dom_sf"/>
</dbReference>
<accession>A0A8H3AAH8</accession>